<dbReference type="AlphaFoldDB" id="A0A1W6MX54"/>
<evidence type="ECO:0000256" key="1">
    <source>
        <dbReference type="ARBA" id="ARBA00007118"/>
    </source>
</evidence>
<feature type="domain" description="Nitroreductase" evidence="9">
    <location>
        <begin position="17"/>
        <end position="163"/>
    </location>
</feature>
<evidence type="ECO:0000256" key="4">
    <source>
        <dbReference type="ARBA" id="ARBA00022857"/>
    </source>
</evidence>
<feature type="binding site" description="in other chain" evidence="8">
    <location>
        <begin position="10"/>
        <end position="12"/>
    </location>
    <ligand>
        <name>FMN</name>
        <dbReference type="ChEBI" id="CHEBI:58210"/>
        <note>ligand shared between dimeric partners</note>
    </ligand>
</feature>
<gene>
    <name evidence="10" type="ORF">B1812_14840</name>
</gene>
<dbReference type="CDD" id="cd02135">
    <property type="entry name" value="YdjA-like"/>
    <property type="match status" value="1"/>
</dbReference>
<dbReference type="InterPro" id="IPR026021">
    <property type="entry name" value="YdjA-like"/>
</dbReference>
<protein>
    <recommendedName>
        <fullName evidence="7">Putative NAD(P)H nitroreductase</fullName>
        <ecNumber evidence="7">1.-.-.-</ecNumber>
    </recommendedName>
</protein>
<dbReference type="Proteomes" id="UP000193978">
    <property type="component" value="Chromosome"/>
</dbReference>
<dbReference type="EMBL" id="CP019948">
    <property type="protein sequence ID" value="ARN82145.1"/>
    <property type="molecule type" value="Genomic_DNA"/>
</dbReference>
<dbReference type="KEGG" id="mbry:B1812_14840"/>
<evidence type="ECO:0000313" key="10">
    <source>
        <dbReference type="EMBL" id="ARN82145.1"/>
    </source>
</evidence>
<dbReference type="Gene3D" id="3.40.109.10">
    <property type="entry name" value="NADH Oxidase"/>
    <property type="match status" value="1"/>
</dbReference>
<keyword evidence="2 7" id="KW-0285">Flavoprotein</keyword>
<keyword evidence="6 7" id="KW-0520">NAD</keyword>
<dbReference type="GO" id="GO:0016491">
    <property type="term" value="F:oxidoreductase activity"/>
    <property type="evidence" value="ECO:0007669"/>
    <property type="project" value="UniProtKB-UniRule"/>
</dbReference>
<name>A0A1W6MX54_9HYPH</name>
<evidence type="ECO:0000256" key="3">
    <source>
        <dbReference type="ARBA" id="ARBA00022643"/>
    </source>
</evidence>
<dbReference type="InterPro" id="IPR000415">
    <property type="entry name" value="Nitroreductase-like"/>
</dbReference>
<evidence type="ECO:0000256" key="5">
    <source>
        <dbReference type="ARBA" id="ARBA00023002"/>
    </source>
</evidence>
<dbReference type="RefSeq" id="WP_085772268.1">
    <property type="nucleotide sequence ID" value="NZ_AP027149.1"/>
</dbReference>
<evidence type="ECO:0000256" key="2">
    <source>
        <dbReference type="ARBA" id="ARBA00022630"/>
    </source>
</evidence>
<comment type="similarity">
    <text evidence="1 7">Belongs to the nitroreductase family.</text>
</comment>
<evidence type="ECO:0000256" key="8">
    <source>
        <dbReference type="PIRSR" id="PIRSR000232-1"/>
    </source>
</evidence>
<accession>A0A1W6MX54</accession>
<comment type="cofactor">
    <cofactor evidence="8">
        <name>FMN</name>
        <dbReference type="ChEBI" id="CHEBI:58210"/>
    </cofactor>
    <text evidence="8">Binds 1 FMN per subunit.</text>
</comment>
<evidence type="ECO:0000256" key="6">
    <source>
        <dbReference type="ARBA" id="ARBA00023027"/>
    </source>
</evidence>
<proteinExistence type="inferred from homology"/>
<dbReference type="PANTHER" id="PTHR43821">
    <property type="entry name" value="NAD(P)H NITROREDUCTASE YDJA-RELATED"/>
    <property type="match status" value="1"/>
</dbReference>
<dbReference type="EC" id="1.-.-.-" evidence="7"/>
<dbReference type="SUPFAM" id="SSF55469">
    <property type="entry name" value="FMN-dependent nitroreductase-like"/>
    <property type="match status" value="1"/>
</dbReference>
<dbReference type="PANTHER" id="PTHR43821:SF1">
    <property type="entry name" value="NAD(P)H NITROREDUCTASE YDJA-RELATED"/>
    <property type="match status" value="1"/>
</dbReference>
<feature type="binding site" evidence="8">
    <location>
        <position position="39"/>
    </location>
    <ligand>
        <name>FMN</name>
        <dbReference type="ChEBI" id="CHEBI:58210"/>
        <note>ligand shared between dimeric partners</note>
    </ligand>
</feature>
<evidence type="ECO:0000256" key="7">
    <source>
        <dbReference type="PIRNR" id="PIRNR000232"/>
    </source>
</evidence>
<keyword evidence="5 7" id="KW-0560">Oxidoreductase</keyword>
<dbReference type="InterPro" id="IPR052530">
    <property type="entry name" value="NAD(P)H_nitroreductase"/>
</dbReference>
<dbReference type="STRING" id="655015.B1812_14840"/>
<sequence>MDVFEAITTRASATALTEPGPSDAQIAALLQAGACAPDHGRLRPWRFLVVRGKAREELGDLMAAAAKARQPDLSQDALERERRKPLRAPLIVIVAANLASQSKIPEIEQILAAGAAAQNILLAAHGFGFGAIWRTGAPAYDPEVVKGLGLPESARIVGFLYIGSVSSPAARRSATETNAMEWTQGSSQNLSA</sequence>
<keyword evidence="3 7" id="KW-0288">FMN</keyword>
<evidence type="ECO:0000259" key="9">
    <source>
        <dbReference type="Pfam" id="PF00881"/>
    </source>
</evidence>
<dbReference type="InterPro" id="IPR029479">
    <property type="entry name" value="Nitroreductase"/>
</dbReference>
<evidence type="ECO:0000313" key="11">
    <source>
        <dbReference type="Proteomes" id="UP000193978"/>
    </source>
</evidence>
<reference evidence="10 11" key="1">
    <citation type="submission" date="2017-02" db="EMBL/GenBank/DDBJ databases">
        <authorList>
            <person name="Peterson S.W."/>
        </authorList>
    </citation>
    <scope>NUCLEOTIDE SEQUENCE [LARGE SCALE GENOMIC DNA]</scope>
    <source>
        <strain evidence="10 11">S285</strain>
    </source>
</reference>
<organism evidence="10 11">
    <name type="scientific">Methylocystis bryophila</name>
    <dbReference type="NCBI Taxonomy" id="655015"/>
    <lineage>
        <taxon>Bacteria</taxon>
        <taxon>Pseudomonadati</taxon>
        <taxon>Pseudomonadota</taxon>
        <taxon>Alphaproteobacteria</taxon>
        <taxon>Hyphomicrobiales</taxon>
        <taxon>Methylocystaceae</taxon>
        <taxon>Methylocystis</taxon>
    </lineage>
</organism>
<dbReference type="OrthoDB" id="9804207at2"/>
<feature type="binding site" description="in other chain" evidence="8">
    <location>
        <begin position="133"/>
        <end position="135"/>
    </location>
    <ligand>
        <name>FMN</name>
        <dbReference type="ChEBI" id="CHEBI:58210"/>
        <note>ligand shared between dimeric partners</note>
    </ligand>
</feature>
<dbReference type="PIRSF" id="PIRSF000232">
    <property type="entry name" value="YdjA"/>
    <property type="match status" value="1"/>
</dbReference>
<keyword evidence="4 7" id="KW-0521">NADP</keyword>
<keyword evidence="11" id="KW-1185">Reference proteome</keyword>
<dbReference type="Pfam" id="PF00881">
    <property type="entry name" value="Nitroreductase"/>
    <property type="match status" value="1"/>
</dbReference>